<dbReference type="Proteomes" id="UP000054560">
    <property type="component" value="Unassembled WGS sequence"/>
</dbReference>
<feature type="non-terminal residue" evidence="2">
    <location>
        <position position="110"/>
    </location>
</feature>
<dbReference type="AlphaFoldDB" id="A0A0L0F6X7"/>
<sequence>MPGRTMSEASVEGKHRGNVRYPSNDSPGGSSVGVNSVGMDGVGRHGASALRSELELGRGTPRSPKSLQDTRYAEEVGSGDGGMATDSQTEPDRDEASESGHVIDPRKEDA</sequence>
<dbReference type="RefSeq" id="XP_014146228.1">
    <property type="nucleotide sequence ID" value="XM_014290753.1"/>
</dbReference>
<feature type="compositionally biased region" description="Low complexity" evidence="1">
    <location>
        <begin position="22"/>
        <end position="39"/>
    </location>
</feature>
<keyword evidence="3" id="KW-1185">Reference proteome</keyword>
<evidence type="ECO:0000313" key="2">
    <source>
        <dbReference type="EMBL" id="KNC72326.1"/>
    </source>
</evidence>
<name>A0A0L0F6X7_9EUKA</name>
<proteinExistence type="predicted"/>
<evidence type="ECO:0000256" key="1">
    <source>
        <dbReference type="SAM" id="MobiDB-lite"/>
    </source>
</evidence>
<feature type="region of interest" description="Disordered" evidence="1">
    <location>
        <begin position="1"/>
        <end position="110"/>
    </location>
</feature>
<reference evidence="2 3" key="1">
    <citation type="submission" date="2011-02" db="EMBL/GenBank/DDBJ databases">
        <title>The Genome Sequence of Sphaeroforma arctica JP610.</title>
        <authorList>
            <consortium name="The Broad Institute Genome Sequencing Platform"/>
            <person name="Russ C."/>
            <person name="Cuomo C."/>
            <person name="Young S.K."/>
            <person name="Zeng Q."/>
            <person name="Gargeya S."/>
            <person name="Alvarado L."/>
            <person name="Berlin A."/>
            <person name="Chapman S.B."/>
            <person name="Chen Z."/>
            <person name="Freedman E."/>
            <person name="Gellesch M."/>
            <person name="Goldberg J."/>
            <person name="Griggs A."/>
            <person name="Gujja S."/>
            <person name="Heilman E."/>
            <person name="Heiman D."/>
            <person name="Howarth C."/>
            <person name="Mehta T."/>
            <person name="Neiman D."/>
            <person name="Pearson M."/>
            <person name="Roberts A."/>
            <person name="Saif S."/>
            <person name="Shea T."/>
            <person name="Shenoy N."/>
            <person name="Sisk P."/>
            <person name="Stolte C."/>
            <person name="Sykes S."/>
            <person name="White J."/>
            <person name="Yandava C."/>
            <person name="Burger G."/>
            <person name="Gray M.W."/>
            <person name="Holland P.W.H."/>
            <person name="King N."/>
            <person name="Lang F.B.F."/>
            <person name="Roger A.J."/>
            <person name="Ruiz-Trillo I."/>
            <person name="Haas B."/>
            <person name="Nusbaum C."/>
            <person name="Birren B."/>
        </authorList>
    </citation>
    <scope>NUCLEOTIDE SEQUENCE [LARGE SCALE GENOMIC DNA]</scope>
    <source>
        <strain evidence="2 3">JP610</strain>
    </source>
</reference>
<evidence type="ECO:0000313" key="3">
    <source>
        <dbReference type="Proteomes" id="UP000054560"/>
    </source>
</evidence>
<organism evidence="2 3">
    <name type="scientific">Sphaeroforma arctica JP610</name>
    <dbReference type="NCBI Taxonomy" id="667725"/>
    <lineage>
        <taxon>Eukaryota</taxon>
        <taxon>Ichthyosporea</taxon>
        <taxon>Ichthyophonida</taxon>
        <taxon>Sphaeroforma</taxon>
    </lineage>
</organism>
<feature type="compositionally biased region" description="Basic and acidic residues" evidence="1">
    <location>
        <begin position="90"/>
        <end position="110"/>
    </location>
</feature>
<accession>A0A0L0F6X7</accession>
<dbReference type="GeneID" id="25915625"/>
<gene>
    <name evidence="2" type="ORF">SARC_15121</name>
</gene>
<protein>
    <submittedName>
        <fullName evidence="2">Uncharacterized protein</fullName>
    </submittedName>
</protein>
<dbReference type="EMBL" id="KQ247243">
    <property type="protein sequence ID" value="KNC72326.1"/>
    <property type="molecule type" value="Genomic_DNA"/>
</dbReference>